<feature type="transmembrane region" description="Helical" evidence="1">
    <location>
        <begin position="46"/>
        <end position="65"/>
    </location>
</feature>
<gene>
    <name evidence="2" type="ORF">GCM10022276_26050</name>
</gene>
<dbReference type="EMBL" id="BAABBM010000001">
    <property type="protein sequence ID" value="GAA3906319.1"/>
    <property type="molecule type" value="Genomic_DNA"/>
</dbReference>
<comment type="caution">
    <text evidence="2">The sequence shown here is derived from an EMBL/GenBank/DDBJ whole genome shotgun (WGS) entry which is preliminary data.</text>
</comment>
<keyword evidence="1" id="KW-1133">Transmembrane helix</keyword>
<protein>
    <submittedName>
        <fullName evidence="2">Uncharacterized protein</fullName>
    </submittedName>
</protein>
<keyword evidence="1" id="KW-0812">Transmembrane</keyword>
<evidence type="ECO:0000313" key="3">
    <source>
        <dbReference type="Proteomes" id="UP001500827"/>
    </source>
</evidence>
<reference evidence="3" key="1">
    <citation type="journal article" date="2019" name="Int. J. Syst. Evol. Microbiol.">
        <title>The Global Catalogue of Microorganisms (GCM) 10K type strain sequencing project: providing services to taxonomists for standard genome sequencing and annotation.</title>
        <authorList>
            <consortium name="The Broad Institute Genomics Platform"/>
            <consortium name="The Broad Institute Genome Sequencing Center for Infectious Disease"/>
            <person name="Wu L."/>
            <person name="Ma J."/>
        </authorList>
    </citation>
    <scope>NUCLEOTIDE SEQUENCE [LARGE SCALE GENOMIC DNA]</scope>
    <source>
        <strain evidence="3">JCM 17543</strain>
    </source>
</reference>
<organism evidence="2 3">
    <name type="scientific">Sphingomonas limnosediminicola</name>
    <dbReference type="NCBI Taxonomy" id="940133"/>
    <lineage>
        <taxon>Bacteria</taxon>
        <taxon>Pseudomonadati</taxon>
        <taxon>Pseudomonadota</taxon>
        <taxon>Alphaproteobacteria</taxon>
        <taxon>Sphingomonadales</taxon>
        <taxon>Sphingomonadaceae</taxon>
        <taxon>Sphingomonas</taxon>
    </lineage>
</organism>
<dbReference type="Proteomes" id="UP001500827">
    <property type="component" value="Unassembled WGS sequence"/>
</dbReference>
<proteinExistence type="predicted"/>
<keyword evidence="1" id="KW-0472">Membrane</keyword>
<sequence>MDWLARGAVPNDHGLTLVGDADARHPRRIDAAEDFPNDCKRIVPDLLGIVLNAAAAGIMLLQLALRDRDRTRAGIEQDRAT</sequence>
<evidence type="ECO:0000256" key="1">
    <source>
        <dbReference type="SAM" id="Phobius"/>
    </source>
</evidence>
<name>A0ABP7LQ94_9SPHN</name>
<evidence type="ECO:0000313" key="2">
    <source>
        <dbReference type="EMBL" id="GAA3906319.1"/>
    </source>
</evidence>
<accession>A0ABP7LQ94</accession>
<keyword evidence="3" id="KW-1185">Reference proteome</keyword>